<accession>A0A3S1BJ96</accession>
<dbReference type="EMBL" id="RQTK01002336">
    <property type="protein sequence ID" value="RUS68559.1"/>
    <property type="molecule type" value="Genomic_DNA"/>
</dbReference>
<protein>
    <recommendedName>
        <fullName evidence="1">RIH domain-containing protein</fullName>
    </recommendedName>
</protein>
<comment type="caution">
    <text evidence="2">The sequence shown here is derived from an EMBL/GenBank/DDBJ whole genome shotgun (WGS) entry which is preliminary data.</text>
</comment>
<dbReference type="OrthoDB" id="300855at2759"/>
<dbReference type="GO" id="GO:0016020">
    <property type="term" value="C:membrane"/>
    <property type="evidence" value="ECO:0007669"/>
    <property type="project" value="InterPro"/>
</dbReference>
<sequence>MLLPPLLSLLDGRHDVPFPKDRMKGYSRELMKLVQVYRFSGRFEKSHETEAIVNAKFQAMEALDLLLTFQRNLRLTVFVTLFKQAEQGMDGAGNKRTRPLLEPLLYSSFNTDVVKRKALRKQKEVLKVLRDMFNTSSILDLDSTTSILMDLCKYKYDQMIVKSLDILSKLYSSQMDMFQLAGHAQVLLTNDSARVHREVQRALPTLRRLARSKLNDQQVALITDVLDELCEFCHLPKTELEPHPMNQNIMISHGILNIVMEILSQEIDSRLLMEQYQGMEQVFKKTLKLLSLLTRENRNVQETIFTNLDRLLDVSIVRSDLALALKEIFTGNQSICLKVQPRQIQRIVMLAAECQHTAPEFLDLLKTLVK</sequence>
<dbReference type="InterPro" id="IPR015925">
    <property type="entry name" value="Ryanodine_IP3_receptor"/>
</dbReference>
<dbReference type="STRING" id="188477.A0A3S1BJ96"/>
<evidence type="ECO:0000313" key="3">
    <source>
        <dbReference type="Proteomes" id="UP000271974"/>
    </source>
</evidence>
<dbReference type="GO" id="GO:0005262">
    <property type="term" value="F:calcium channel activity"/>
    <property type="evidence" value="ECO:0007669"/>
    <property type="project" value="InterPro"/>
</dbReference>
<dbReference type="AlphaFoldDB" id="A0A3S1BJ96"/>
<dbReference type="InterPro" id="IPR000699">
    <property type="entry name" value="RIH_dom"/>
</dbReference>
<evidence type="ECO:0000313" key="2">
    <source>
        <dbReference type="EMBL" id="RUS68559.1"/>
    </source>
</evidence>
<dbReference type="Pfam" id="PF01365">
    <property type="entry name" value="RYDR_ITPR"/>
    <property type="match status" value="1"/>
</dbReference>
<gene>
    <name evidence="2" type="ORF">EGW08_023679</name>
</gene>
<reference evidence="2 3" key="1">
    <citation type="submission" date="2019-01" db="EMBL/GenBank/DDBJ databases">
        <title>A draft genome assembly of the solar-powered sea slug Elysia chlorotica.</title>
        <authorList>
            <person name="Cai H."/>
            <person name="Li Q."/>
            <person name="Fang X."/>
            <person name="Li J."/>
            <person name="Curtis N.E."/>
            <person name="Altenburger A."/>
            <person name="Shibata T."/>
            <person name="Feng M."/>
            <person name="Maeda T."/>
            <person name="Schwartz J.A."/>
            <person name="Shigenobu S."/>
            <person name="Lundholm N."/>
            <person name="Nishiyama T."/>
            <person name="Yang H."/>
            <person name="Hasebe M."/>
            <person name="Li S."/>
            <person name="Pierce S.K."/>
            <person name="Wang J."/>
        </authorList>
    </citation>
    <scope>NUCLEOTIDE SEQUENCE [LARGE SCALE GENOMIC DNA]</scope>
    <source>
        <strain evidence="2">EC2010</strain>
        <tissue evidence="2">Whole organism of an adult</tissue>
    </source>
</reference>
<dbReference type="Proteomes" id="UP000271974">
    <property type="component" value="Unassembled WGS sequence"/>
</dbReference>
<organism evidence="2 3">
    <name type="scientific">Elysia chlorotica</name>
    <name type="common">Eastern emerald elysia</name>
    <name type="synonym">Sea slug</name>
    <dbReference type="NCBI Taxonomy" id="188477"/>
    <lineage>
        <taxon>Eukaryota</taxon>
        <taxon>Metazoa</taxon>
        <taxon>Spiralia</taxon>
        <taxon>Lophotrochozoa</taxon>
        <taxon>Mollusca</taxon>
        <taxon>Gastropoda</taxon>
        <taxon>Heterobranchia</taxon>
        <taxon>Euthyneura</taxon>
        <taxon>Panpulmonata</taxon>
        <taxon>Sacoglossa</taxon>
        <taxon>Placobranchoidea</taxon>
        <taxon>Plakobranchidae</taxon>
        <taxon>Elysia</taxon>
    </lineage>
</organism>
<feature type="non-terminal residue" evidence="2">
    <location>
        <position position="370"/>
    </location>
</feature>
<feature type="domain" description="RIH" evidence="1">
    <location>
        <begin position="242"/>
        <end position="368"/>
    </location>
</feature>
<dbReference type="PANTHER" id="PTHR13715:SF99">
    <property type="entry name" value="INOSITOL 1,4,5-TRISPHOSPHATE RECEPTOR-LIKE PROTEIN A"/>
    <property type="match status" value="1"/>
</dbReference>
<proteinExistence type="predicted"/>
<keyword evidence="3" id="KW-1185">Reference proteome</keyword>
<dbReference type="PANTHER" id="PTHR13715">
    <property type="entry name" value="RYANODINE RECEPTOR AND IP3 RECEPTOR"/>
    <property type="match status" value="1"/>
</dbReference>
<name>A0A3S1BJ96_ELYCH</name>
<evidence type="ECO:0000259" key="1">
    <source>
        <dbReference type="Pfam" id="PF01365"/>
    </source>
</evidence>